<organism evidence="2 3">
    <name type="scientific">Pleurodeles waltl</name>
    <name type="common">Iberian ribbed newt</name>
    <dbReference type="NCBI Taxonomy" id="8319"/>
    <lineage>
        <taxon>Eukaryota</taxon>
        <taxon>Metazoa</taxon>
        <taxon>Chordata</taxon>
        <taxon>Craniata</taxon>
        <taxon>Vertebrata</taxon>
        <taxon>Euteleostomi</taxon>
        <taxon>Amphibia</taxon>
        <taxon>Batrachia</taxon>
        <taxon>Caudata</taxon>
        <taxon>Salamandroidea</taxon>
        <taxon>Salamandridae</taxon>
        <taxon>Pleurodelinae</taxon>
        <taxon>Pleurodeles</taxon>
    </lineage>
</organism>
<dbReference type="EMBL" id="JANPWB010000003">
    <property type="protein sequence ID" value="KAJ1203899.1"/>
    <property type="molecule type" value="Genomic_DNA"/>
</dbReference>
<gene>
    <name evidence="2" type="ORF">NDU88_007680</name>
</gene>
<evidence type="ECO:0000313" key="2">
    <source>
        <dbReference type="EMBL" id="KAJ1203899.1"/>
    </source>
</evidence>
<evidence type="ECO:0000313" key="3">
    <source>
        <dbReference type="Proteomes" id="UP001066276"/>
    </source>
</evidence>
<comment type="caution">
    <text evidence="2">The sequence shown here is derived from an EMBL/GenBank/DDBJ whole genome shotgun (WGS) entry which is preliminary data.</text>
</comment>
<accession>A0AAV7VQF4</accession>
<feature type="compositionally biased region" description="Basic residues" evidence="1">
    <location>
        <begin position="60"/>
        <end position="69"/>
    </location>
</feature>
<reference evidence="2" key="1">
    <citation type="journal article" date="2022" name="bioRxiv">
        <title>Sequencing and chromosome-scale assembly of the giantPleurodeles waltlgenome.</title>
        <authorList>
            <person name="Brown T."/>
            <person name="Elewa A."/>
            <person name="Iarovenko S."/>
            <person name="Subramanian E."/>
            <person name="Araus A.J."/>
            <person name="Petzold A."/>
            <person name="Susuki M."/>
            <person name="Suzuki K.-i.T."/>
            <person name="Hayashi T."/>
            <person name="Toyoda A."/>
            <person name="Oliveira C."/>
            <person name="Osipova E."/>
            <person name="Leigh N.D."/>
            <person name="Simon A."/>
            <person name="Yun M.H."/>
        </authorList>
    </citation>
    <scope>NUCLEOTIDE SEQUENCE</scope>
    <source>
        <strain evidence="2">20211129_DDA</strain>
        <tissue evidence="2">Liver</tissue>
    </source>
</reference>
<evidence type="ECO:0000256" key="1">
    <source>
        <dbReference type="SAM" id="MobiDB-lite"/>
    </source>
</evidence>
<keyword evidence="3" id="KW-1185">Reference proteome</keyword>
<proteinExistence type="predicted"/>
<dbReference type="Proteomes" id="UP001066276">
    <property type="component" value="Chromosome 2_1"/>
</dbReference>
<feature type="compositionally biased region" description="Polar residues" evidence="1">
    <location>
        <begin position="20"/>
        <end position="29"/>
    </location>
</feature>
<feature type="region of interest" description="Disordered" evidence="1">
    <location>
        <begin position="1"/>
        <end position="85"/>
    </location>
</feature>
<sequence>MLAPGVSRGAGSTAKRPQARPQTPSSASSPDGGRQPRTESVWGAAATADPEAQRADRLRRSSHKPRRAARSAAPVPGGWMDDLTP</sequence>
<name>A0AAV7VQF4_PLEWA</name>
<protein>
    <submittedName>
        <fullName evidence="2">Uncharacterized protein</fullName>
    </submittedName>
</protein>
<dbReference type="AlphaFoldDB" id="A0AAV7VQF4"/>